<dbReference type="InterPro" id="IPR011098">
    <property type="entry name" value="G5_dom"/>
</dbReference>
<dbReference type="RefSeq" id="WP_268039417.1">
    <property type="nucleotide sequence ID" value="NZ_JAPQER010000001.1"/>
</dbReference>
<proteinExistence type="predicted"/>
<accession>A0ABT4CYW9</accession>
<dbReference type="PROSITE" id="PS51109">
    <property type="entry name" value="G5"/>
    <property type="match status" value="1"/>
</dbReference>
<evidence type="ECO:0000256" key="2">
    <source>
        <dbReference type="SAM" id="SignalP"/>
    </source>
</evidence>
<evidence type="ECO:0000259" key="3">
    <source>
        <dbReference type="PROSITE" id="PS51109"/>
    </source>
</evidence>
<name>A0ABT4CYW9_9CLOT</name>
<keyword evidence="5" id="KW-1185">Reference proteome</keyword>
<gene>
    <name evidence="4" type="ORF">OW763_02170</name>
</gene>
<reference evidence="4" key="1">
    <citation type="submission" date="2022-12" db="EMBL/GenBank/DDBJ databases">
        <authorList>
            <person name="Wang J."/>
        </authorList>
    </citation>
    <scope>NUCLEOTIDE SEQUENCE</scope>
    <source>
        <strain evidence="4">HY-45-18</strain>
    </source>
</reference>
<dbReference type="InterPro" id="IPR022029">
    <property type="entry name" value="YoaR-like_PG-bd"/>
</dbReference>
<dbReference type="SMART" id="SM01208">
    <property type="entry name" value="G5"/>
    <property type="match status" value="1"/>
</dbReference>
<dbReference type="Pfam" id="PF12229">
    <property type="entry name" value="PG_binding_4"/>
    <property type="match status" value="1"/>
</dbReference>
<evidence type="ECO:0000256" key="1">
    <source>
        <dbReference type="ARBA" id="ARBA00022729"/>
    </source>
</evidence>
<protein>
    <submittedName>
        <fullName evidence="4">VanW family protein</fullName>
    </submittedName>
</protein>
<dbReference type="InterPro" id="IPR007391">
    <property type="entry name" value="Vancomycin_resist_VanW"/>
</dbReference>
<sequence>MSRKEKNTNKKKKNKKLLSSFLAICLIGASAAMSYVYFTTQKWNNVIFPNVIIKNIDLTGKTKEEAINILREKYGDEVLKRKINIKTSNRTYTIGYSGLNAKYNIYEVIDEALTYGKNLNMIEKYKLIRNPQNKELSLKFSYNEKPIEDTIKSMEKEINKQPIDAKIKMENGSFKTTADVKGAELESDKLKQEIVAKINEQTNSDINIEAPIKILSSKVTQNALKSINTKLTGWSTDFTSSSEERSTNIIVATGSINGTVLMPGEAFSFNEIVGERTKDRGYKAAPVIVNKKMEYGLGGGICQVSTTLYQAILRTNLKVTERVHHTFPSHYAGLGLDATIDWGNIDLKFKNTLDKPIYIQGYIKNKNVYFNIYSNSELNKRKYTITTDLYEKIEPKIQYQDNPSLPEGKYEVMRKAHTGYRVKVYRNTIENGKTINKELIYKDYYVVVNGITKKGTKKI</sequence>
<dbReference type="Pfam" id="PF04294">
    <property type="entry name" value="VanW"/>
    <property type="match status" value="1"/>
</dbReference>
<dbReference type="Pfam" id="PF07501">
    <property type="entry name" value="G5"/>
    <property type="match status" value="1"/>
</dbReference>
<dbReference type="PANTHER" id="PTHR35788:SF1">
    <property type="entry name" value="EXPORTED PROTEIN"/>
    <property type="match status" value="1"/>
</dbReference>
<comment type="caution">
    <text evidence="4">The sequence shown here is derived from an EMBL/GenBank/DDBJ whole genome shotgun (WGS) entry which is preliminary data.</text>
</comment>
<feature type="chain" id="PRO_5046192670" evidence="2">
    <location>
        <begin position="32"/>
        <end position="459"/>
    </location>
</feature>
<dbReference type="InterPro" id="IPR052913">
    <property type="entry name" value="Glycopeptide_resist_protein"/>
</dbReference>
<dbReference type="Proteomes" id="UP001078443">
    <property type="component" value="Unassembled WGS sequence"/>
</dbReference>
<feature type="signal peptide" evidence="2">
    <location>
        <begin position="1"/>
        <end position="31"/>
    </location>
</feature>
<organism evidence="4 5">
    <name type="scientific">Clostridium aestuarii</name>
    <dbReference type="NCBI Taxonomy" id="338193"/>
    <lineage>
        <taxon>Bacteria</taxon>
        <taxon>Bacillati</taxon>
        <taxon>Bacillota</taxon>
        <taxon>Clostridia</taxon>
        <taxon>Eubacteriales</taxon>
        <taxon>Clostridiaceae</taxon>
        <taxon>Clostridium</taxon>
    </lineage>
</organism>
<evidence type="ECO:0000313" key="5">
    <source>
        <dbReference type="Proteomes" id="UP001078443"/>
    </source>
</evidence>
<keyword evidence="1 2" id="KW-0732">Signal</keyword>
<feature type="domain" description="G5" evidence="3">
    <location>
        <begin position="379"/>
        <end position="458"/>
    </location>
</feature>
<dbReference type="Gene3D" id="2.20.230.10">
    <property type="entry name" value="Resuscitation-promoting factor rpfb"/>
    <property type="match status" value="1"/>
</dbReference>
<dbReference type="PANTHER" id="PTHR35788">
    <property type="entry name" value="EXPORTED PROTEIN-RELATED"/>
    <property type="match status" value="1"/>
</dbReference>
<evidence type="ECO:0000313" key="4">
    <source>
        <dbReference type="EMBL" id="MCY6483160.1"/>
    </source>
</evidence>
<dbReference type="EMBL" id="JAPQER010000001">
    <property type="protein sequence ID" value="MCY6483160.1"/>
    <property type="molecule type" value="Genomic_DNA"/>
</dbReference>